<dbReference type="EC" id="2.7.13.3" evidence="2"/>
<dbReference type="Pfam" id="PF08447">
    <property type="entry name" value="PAS_3"/>
    <property type="match status" value="1"/>
</dbReference>
<accession>A0ABX8B1D8</accession>
<feature type="domain" description="Histidine kinase" evidence="10">
    <location>
        <begin position="351"/>
        <end position="584"/>
    </location>
</feature>
<evidence type="ECO:0000259" key="10">
    <source>
        <dbReference type="PROSITE" id="PS50109"/>
    </source>
</evidence>
<evidence type="ECO:0000313" key="15">
    <source>
        <dbReference type="Proteomes" id="UP000677668"/>
    </source>
</evidence>
<keyword evidence="3 9" id="KW-0597">Phosphoprotein</keyword>
<dbReference type="Gene3D" id="1.10.287.130">
    <property type="match status" value="1"/>
</dbReference>
<dbReference type="InterPro" id="IPR000014">
    <property type="entry name" value="PAS"/>
</dbReference>
<dbReference type="InterPro" id="IPR013655">
    <property type="entry name" value="PAS_fold_3"/>
</dbReference>
<dbReference type="InterPro" id="IPR001789">
    <property type="entry name" value="Sig_transdc_resp-reg_receiver"/>
</dbReference>
<dbReference type="SMART" id="SM00091">
    <property type="entry name" value="PAS"/>
    <property type="match status" value="2"/>
</dbReference>
<proteinExistence type="predicted"/>
<evidence type="ECO:0000313" key="14">
    <source>
        <dbReference type="EMBL" id="QUV94278.1"/>
    </source>
</evidence>
<evidence type="ECO:0000256" key="5">
    <source>
        <dbReference type="ARBA" id="ARBA00022741"/>
    </source>
</evidence>
<feature type="domain" description="PAS" evidence="12">
    <location>
        <begin position="207"/>
        <end position="283"/>
    </location>
</feature>
<evidence type="ECO:0000259" key="13">
    <source>
        <dbReference type="PROSITE" id="PS50113"/>
    </source>
</evidence>
<dbReference type="Gene3D" id="3.30.450.20">
    <property type="entry name" value="PAS domain"/>
    <property type="match status" value="2"/>
</dbReference>
<evidence type="ECO:0000256" key="6">
    <source>
        <dbReference type="ARBA" id="ARBA00022777"/>
    </source>
</evidence>
<dbReference type="PROSITE" id="PS50113">
    <property type="entry name" value="PAC"/>
    <property type="match status" value="1"/>
</dbReference>
<keyword evidence="7" id="KW-0067">ATP-binding</keyword>
<dbReference type="Gene3D" id="3.40.50.2300">
    <property type="match status" value="1"/>
</dbReference>
<dbReference type="CDD" id="cd00130">
    <property type="entry name" value="PAS"/>
    <property type="match status" value="2"/>
</dbReference>
<dbReference type="SMART" id="SM00387">
    <property type="entry name" value="HATPase_c"/>
    <property type="match status" value="1"/>
</dbReference>
<feature type="domain" description="Response regulatory" evidence="11">
    <location>
        <begin position="608"/>
        <end position="725"/>
    </location>
</feature>
<evidence type="ECO:0000256" key="4">
    <source>
        <dbReference type="ARBA" id="ARBA00022679"/>
    </source>
</evidence>
<evidence type="ECO:0000256" key="9">
    <source>
        <dbReference type="PROSITE-ProRule" id="PRU00169"/>
    </source>
</evidence>
<dbReference type="InterPro" id="IPR005467">
    <property type="entry name" value="His_kinase_dom"/>
</dbReference>
<dbReference type="Proteomes" id="UP000677668">
    <property type="component" value="Chromosome 1"/>
</dbReference>
<dbReference type="InterPro" id="IPR003661">
    <property type="entry name" value="HisK_dim/P_dom"/>
</dbReference>
<keyword evidence="8" id="KW-0902">Two-component regulatory system</keyword>
<dbReference type="Pfam" id="PF02518">
    <property type="entry name" value="HATPase_c"/>
    <property type="match status" value="1"/>
</dbReference>
<dbReference type="InterPro" id="IPR004358">
    <property type="entry name" value="Sig_transdc_His_kin-like_C"/>
</dbReference>
<dbReference type="SUPFAM" id="SSF55874">
    <property type="entry name" value="ATPase domain of HSP90 chaperone/DNA topoisomerase II/histidine kinase"/>
    <property type="match status" value="1"/>
</dbReference>
<feature type="modified residue" description="4-aspartylphosphate" evidence="9">
    <location>
        <position position="660"/>
    </location>
</feature>
<dbReference type="Pfam" id="PF00072">
    <property type="entry name" value="Response_reg"/>
    <property type="match status" value="1"/>
</dbReference>
<dbReference type="EMBL" id="CP072642">
    <property type="protein sequence ID" value="QUV94278.1"/>
    <property type="molecule type" value="Genomic_DNA"/>
</dbReference>
<keyword evidence="4" id="KW-0808">Transferase</keyword>
<dbReference type="NCBIfam" id="TIGR00229">
    <property type="entry name" value="sensory_box"/>
    <property type="match status" value="2"/>
</dbReference>
<dbReference type="SMART" id="SM00448">
    <property type="entry name" value="REC"/>
    <property type="match status" value="1"/>
</dbReference>
<evidence type="ECO:0000259" key="11">
    <source>
        <dbReference type="PROSITE" id="PS50110"/>
    </source>
</evidence>
<dbReference type="PANTHER" id="PTHR43065">
    <property type="entry name" value="SENSOR HISTIDINE KINASE"/>
    <property type="match status" value="1"/>
</dbReference>
<dbReference type="SUPFAM" id="SSF55785">
    <property type="entry name" value="PYP-like sensor domain (PAS domain)"/>
    <property type="match status" value="2"/>
</dbReference>
<dbReference type="InterPro" id="IPR036890">
    <property type="entry name" value="HATPase_C_sf"/>
</dbReference>
<evidence type="ECO:0000256" key="3">
    <source>
        <dbReference type="ARBA" id="ARBA00022553"/>
    </source>
</evidence>
<keyword evidence="15" id="KW-1185">Reference proteome</keyword>
<dbReference type="InterPro" id="IPR000700">
    <property type="entry name" value="PAS-assoc_C"/>
</dbReference>
<feature type="domain" description="PAC" evidence="13">
    <location>
        <begin position="284"/>
        <end position="338"/>
    </location>
</feature>
<sequence>MSNSSEPSYETAYAEALEAALAGQPALPSFFESWEADAWPPAADLIRLHTRLLQGRNDVAQERAASFLAEVLAQYDARYAALREDFASLERLTSVGTWKYDVRQQRLSWSDRALEELGMSREEALTDPNMVIAHFVHPDDREQVAAALFRTITEGTDFFQQYRLLHPTQGVRHRQCRGEARRDAAGQVTQVFMVSRDVTEDVAYREHIQLLEAVLDNIHDVVLVTEAEPIDPPGPRILYVNRAFEQMTGYTALEAIGQTPRMLQGPETSAEARARIRQALQNWQSITIELINYRKDGHPFWSEMAIVPIADTTGHYTHWVAVQRDVTERRRIEAQQRQRSRLESVGQLSAGIAHNFNNLLAIIQGYGEMIRRDVAHSPQLLRRLESILRAVRRGSELVQELMVFSRQRDGQPQILDVCRAAREVLDMARRLLPAEIEVDDLSLASLTGESLLAHLDASRFSQALLNLILNARDAMPTGGHLTVTVGQQTVTNALTQLTARVVYAHPPEPGDYVFVKVSDTGVGMDAGTQQRIFEPFFTTKEVGQGTGLGLATVYGFVGESRGFITVDSAPRKGTTIGLFFPLAQGTPAAEKVSGEVKLLSALLPADATALIVEDEAELGAFLSETLSDMGFKTVHHVQDGAEAVPLAERLGSPLALVVTDRSLPHVTGLQIIAELANRGLCERFLLISGLPGQEDLPELPPGVRLGRLQKPFSVKQLYQAVQGLFRPTGAPS</sequence>
<protein>
    <recommendedName>
        <fullName evidence="2">histidine kinase</fullName>
        <ecNumber evidence="2">2.7.13.3</ecNumber>
    </recommendedName>
</protein>
<dbReference type="InterPro" id="IPR001610">
    <property type="entry name" value="PAC"/>
</dbReference>
<evidence type="ECO:0000259" key="12">
    <source>
        <dbReference type="PROSITE" id="PS50112"/>
    </source>
</evidence>
<dbReference type="InterPro" id="IPR036097">
    <property type="entry name" value="HisK_dim/P_sf"/>
</dbReference>
<keyword evidence="6" id="KW-0418">Kinase</keyword>
<name>A0ABX8B1D8_9BACT</name>
<dbReference type="SUPFAM" id="SSF52172">
    <property type="entry name" value="CheY-like"/>
    <property type="match status" value="1"/>
</dbReference>
<dbReference type="PRINTS" id="PR00344">
    <property type="entry name" value="BCTRLSENSOR"/>
</dbReference>
<dbReference type="RefSeq" id="WP_211422581.1">
    <property type="nucleotide sequence ID" value="NZ_CP072642.1"/>
</dbReference>
<dbReference type="Gene3D" id="2.10.70.100">
    <property type="match status" value="1"/>
</dbReference>
<dbReference type="CDD" id="cd00082">
    <property type="entry name" value="HisKA"/>
    <property type="match status" value="1"/>
</dbReference>
<reference evidence="14 15" key="1">
    <citation type="submission" date="2021-03" db="EMBL/GenBank/DDBJ databases">
        <title>Genomic and phenotypic characterization of Chloracidobacterium isolates provides evidence for multiple species.</title>
        <authorList>
            <person name="Saini M.K."/>
            <person name="Costas A.M.G."/>
            <person name="Tank M."/>
            <person name="Bryant D.A."/>
        </authorList>
    </citation>
    <scope>NUCLEOTIDE SEQUENCE [LARGE SCALE GENOMIC DNA]</scope>
    <source>
        <strain evidence="14 15">N</strain>
    </source>
</reference>
<gene>
    <name evidence="14" type="ORF">J8C05_02175</name>
</gene>
<organism evidence="14 15">
    <name type="scientific">Chloracidobacterium sp. N</name>
    <dbReference type="NCBI Taxonomy" id="2821540"/>
    <lineage>
        <taxon>Bacteria</taxon>
        <taxon>Pseudomonadati</taxon>
        <taxon>Acidobacteriota</taxon>
        <taxon>Terriglobia</taxon>
        <taxon>Terriglobales</taxon>
        <taxon>Acidobacteriaceae</taxon>
        <taxon>Chloracidobacterium</taxon>
        <taxon>Chloracidobacterium aggregatum</taxon>
    </lineage>
</organism>
<dbReference type="PROSITE" id="PS50112">
    <property type="entry name" value="PAS"/>
    <property type="match status" value="2"/>
</dbReference>
<dbReference type="PROSITE" id="PS50109">
    <property type="entry name" value="HIS_KIN"/>
    <property type="match status" value="1"/>
</dbReference>
<dbReference type="PROSITE" id="PS50110">
    <property type="entry name" value="RESPONSE_REGULATORY"/>
    <property type="match status" value="1"/>
</dbReference>
<dbReference type="SUPFAM" id="SSF47384">
    <property type="entry name" value="Homodimeric domain of signal transducing histidine kinase"/>
    <property type="match status" value="1"/>
</dbReference>
<dbReference type="InterPro" id="IPR011006">
    <property type="entry name" value="CheY-like_superfamily"/>
</dbReference>
<dbReference type="InterPro" id="IPR035965">
    <property type="entry name" value="PAS-like_dom_sf"/>
</dbReference>
<dbReference type="Gene3D" id="3.30.565.10">
    <property type="entry name" value="Histidine kinase-like ATPase, C-terminal domain"/>
    <property type="match status" value="1"/>
</dbReference>
<dbReference type="InterPro" id="IPR003594">
    <property type="entry name" value="HATPase_dom"/>
</dbReference>
<evidence type="ECO:0000256" key="1">
    <source>
        <dbReference type="ARBA" id="ARBA00000085"/>
    </source>
</evidence>
<dbReference type="SMART" id="SM00388">
    <property type="entry name" value="HisKA"/>
    <property type="match status" value="1"/>
</dbReference>
<evidence type="ECO:0000256" key="7">
    <source>
        <dbReference type="ARBA" id="ARBA00022840"/>
    </source>
</evidence>
<feature type="domain" description="PAS" evidence="12">
    <location>
        <begin position="109"/>
        <end position="155"/>
    </location>
</feature>
<dbReference type="PANTHER" id="PTHR43065:SF46">
    <property type="entry name" value="C4-DICARBOXYLATE TRANSPORT SENSOR PROTEIN DCTB"/>
    <property type="match status" value="1"/>
</dbReference>
<evidence type="ECO:0000256" key="8">
    <source>
        <dbReference type="ARBA" id="ARBA00023012"/>
    </source>
</evidence>
<keyword evidence="5" id="KW-0547">Nucleotide-binding</keyword>
<dbReference type="SMART" id="SM00086">
    <property type="entry name" value="PAC"/>
    <property type="match status" value="2"/>
</dbReference>
<dbReference type="Pfam" id="PF13426">
    <property type="entry name" value="PAS_9"/>
    <property type="match status" value="1"/>
</dbReference>
<evidence type="ECO:0000256" key="2">
    <source>
        <dbReference type="ARBA" id="ARBA00012438"/>
    </source>
</evidence>
<comment type="catalytic activity">
    <reaction evidence="1">
        <text>ATP + protein L-histidine = ADP + protein N-phospho-L-histidine.</text>
        <dbReference type="EC" id="2.7.13.3"/>
    </reaction>
</comment>
<dbReference type="Pfam" id="PF00512">
    <property type="entry name" value="HisKA"/>
    <property type="match status" value="1"/>
</dbReference>